<proteinExistence type="predicted"/>
<dbReference type="InterPro" id="IPR019587">
    <property type="entry name" value="Polyketide_cyclase/dehydratase"/>
</dbReference>
<evidence type="ECO:0000313" key="1">
    <source>
        <dbReference type="EMBL" id="NGO47742.1"/>
    </source>
</evidence>
<comment type="caution">
    <text evidence="1">The sequence shown here is derived from an EMBL/GenBank/DDBJ whole genome shotgun (WGS) entry which is preliminary data.</text>
</comment>
<accession>A0ABX0E0K2</accession>
<reference evidence="1 2" key="1">
    <citation type="submission" date="2020-02" db="EMBL/GenBank/DDBJ databases">
        <title>Whole-genome analyses of novel actinobacteria.</title>
        <authorList>
            <person name="Sahin N."/>
            <person name="Tokatli A."/>
        </authorList>
    </citation>
    <scope>NUCLEOTIDE SEQUENCE [LARGE SCALE GENOMIC DNA]</scope>
    <source>
        <strain evidence="1 2">YC419</strain>
    </source>
</reference>
<gene>
    <name evidence="1" type="ORF">G6048_38575</name>
</gene>
<keyword evidence="2" id="KW-1185">Reference proteome</keyword>
<dbReference type="EMBL" id="JAAKZX010000201">
    <property type="protein sequence ID" value="NGO47742.1"/>
    <property type="molecule type" value="Genomic_DNA"/>
</dbReference>
<dbReference type="SUPFAM" id="SSF55961">
    <property type="entry name" value="Bet v1-like"/>
    <property type="match status" value="1"/>
</dbReference>
<evidence type="ECO:0000313" key="2">
    <source>
        <dbReference type="Proteomes" id="UP001518140"/>
    </source>
</evidence>
<name>A0ABX0E0K2_9ACTN</name>
<dbReference type="Pfam" id="PF10604">
    <property type="entry name" value="Polyketide_cyc2"/>
    <property type="match status" value="1"/>
</dbReference>
<evidence type="ECO:0008006" key="3">
    <source>
        <dbReference type="Google" id="ProtNLM"/>
    </source>
</evidence>
<dbReference type="RefSeq" id="WP_165344255.1">
    <property type="nucleotide sequence ID" value="NZ_JAAKZX010000201.1"/>
</dbReference>
<dbReference type="Proteomes" id="UP001518140">
    <property type="component" value="Unassembled WGS sequence"/>
</dbReference>
<organism evidence="1 2">
    <name type="scientific">Streptomyces ureilyticus</name>
    <dbReference type="NCBI Taxonomy" id="1775131"/>
    <lineage>
        <taxon>Bacteria</taxon>
        <taxon>Bacillati</taxon>
        <taxon>Actinomycetota</taxon>
        <taxon>Actinomycetes</taxon>
        <taxon>Kitasatosporales</taxon>
        <taxon>Streptomycetaceae</taxon>
        <taxon>Streptomyces</taxon>
    </lineage>
</organism>
<dbReference type="InterPro" id="IPR023393">
    <property type="entry name" value="START-like_dom_sf"/>
</dbReference>
<protein>
    <recommendedName>
        <fullName evidence="3">Polyketide cyclase</fullName>
    </recommendedName>
</protein>
<sequence length="148" mass="16429">MSAIKESVDISCRPEEVFSYVTDPSHLPEWQESAVSVRPVGDAPLAVGSRVVVTRRIGRRDIPMTSEVTELDPPRSWRVDGIDGLIRGHVKGTIEPLGDGERSRLTMSLDFETHGIGKVLVPLVVRPHLRKEMPRNEQTLKKLLEGSA</sequence>
<dbReference type="Gene3D" id="3.30.530.20">
    <property type="match status" value="1"/>
</dbReference>